<dbReference type="InterPro" id="IPR013783">
    <property type="entry name" value="Ig-like_fold"/>
</dbReference>
<dbReference type="InterPro" id="IPR000601">
    <property type="entry name" value="PKD_dom"/>
</dbReference>
<protein>
    <recommendedName>
        <fullName evidence="2">PKD/Chitinase domain-containing protein</fullName>
    </recommendedName>
</protein>
<feature type="domain" description="PKD/Chitinase" evidence="2">
    <location>
        <begin position="237"/>
        <end position="319"/>
    </location>
</feature>
<dbReference type="SMART" id="SM00089">
    <property type="entry name" value="PKD"/>
    <property type="match status" value="2"/>
</dbReference>
<sequence>EPLSDQESFTRSSFFVGNHTVYLVVTDDQGTDSREFVATLTILPPRPLAEIVASSTAPKAGQTLYLEAVCRDHQWEIIECQAWEWQVFYHNNGTLRYTLSGEQQALNDLEPDDYQLRLKVTHNGTDSVLETLMIYVQPPNQEPSHSITISPPSLGGSRYYQHQNLTFTAEASDSDGFVTDYAWWFEDALVSTSPSWIHSFATPDAWYHVKLNVQDNDGAWSGNKTKSVYIEANTPPTVSISINLEQPRVGDTLQLSGSASDSEGYVEFWEWYLDGVLAAQTQDLTLVLNATGNHTVTLHAYDDGGLMGQKSSSFSVLAPDTSEEKWLSVKVSPYAADVGAPFTIDLRNTTGPVLEFEINYGGEIIIVNGISDRLVEVSFDQAGIQFIDVEVSWSDGTPFDGSRDSFSTEVTVTESAGSGDGDGDDDDVSGLPGPGLLAALAGLGLAARRRQR</sequence>
<feature type="non-terminal residue" evidence="3">
    <location>
        <position position="1"/>
    </location>
</feature>
<name>A0A381WCX7_9ZZZZ</name>
<proteinExistence type="predicted"/>
<evidence type="ECO:0000256" key="1">
    <source>
        <dbReference type="SAM" id="MobiDB-lite"/>
    </source>
</evidence>
<gene>
    <name evidence="3" type="ORF">METZ01_LOCUS103166</name>
</gene>
<dbReference type="AlphaFoldDB" id="A0A381WCX7"/>
<dbReference type="Pfam" id="PF18911">
    <property type="entry name" value="PKD_4"/>
    <property type="match status" value="1"/>
</dbReference>
<evidence type="ECO:0000259" key="2">
    <source>
        <dbReference type="SMART" id="SM00089"/>
    </source>
</evidence>
<dbReference type="CDD" id="cd00146">
    <property type="entry name" value="PKD"/>
    <property type="match status" value="1"/>
</dbReference>
<dbReference type="EMBL" id="UINC01011393">
    <property type="protein sequence ID" value="SVA50312.1"/>
    <property type="molecule type" value="Genomic_DNA"/>
</dbReference>
<feature type="region of interest" description="Disordered" evidence="1">
    <location>
        <begin position="400"/>
        <end position="433"/>
    </location>
</feature>
<dbReference type="InterPro" id="IPR022409">
    <property type="entry name" value="PKD/Chitinase_dom"/>
</dbReference>
<evidence type="ECO:0000313" key="3">
    <source>
        <dbReference type="EMBL" id="SVA50312.1"/>
    </source>
</evidence>
<dbReference type="SUPFAM" id="SSF49299">
    <property type="entry name" value="PKD domain"/>
    <property type="match status" value="2"/>
</dbReference>
<dbReference type="InterPro" id="IPR035986">
    <property type="entry name" value="PKD_dom_sf"/>
</dbReference>
<reference evidence="3" key="1">
    <citation type="submission" date="2018-05" db="EMBL/GenBank/DDBJ databases">
        <authorList>
            <person name="Lanie J.A."/>
            <person name="Ng W.-L."/>
            <person name="Kazmierczak K.M."/>
            <person name="Andrzejewski T.M."/>
            <person name="Davidsen T.M."/>
            <person name="Wayne K.J."/>
            <person name="Tettelin H."/>
            <person name="Glass J.I."/>
            <person name="Rusch D."/>
            <person name="Podicherti R."/>
            <person name="Tsui H.-C.T."/>
            <person name="Winkler M.E."/>
        </authorList>
    </citation>
    <scope>NUCLEOTIDE SEQUENCE</scope>
</reference>
<accession>A0A381WCX7</accession>
<organism evidence="3">
    <name type="scientific">marine metagenome</name>
    <dbReference type="NCBI Taxonomy" id="408172"/>
    <lineage>
        <taxon>unclassified sequences</taxon>
        <taxon>metagenomes</taxon>
        <taxon>ecological metagenomes</taxon>
    </lineage>
</organism>
<dbReference type="Gene3D" id="2.60.40.10">
    <property type="entry name" value="Immunoglobulins"/>
    <property type="match status" value="2"/>
</dbReference>
<feature type="domain" description="PKD/Chitinase" evidence="2">
    <location>
        <begin position="144"/>
        <end position="233"/>
    </location>
</feature>
<feature type="compositionally biased region" description="Polar residues" evidence="1">
    <location>
        <begin position="404"/>
        <end position="416"/>
    </location>
</feature>